<evidence type="ECO:0000256" key="6">
    <source>
        <dbReference type="ARBA" id="ARBA00023136"/>
    </source>
</evidence>
<keyword evidence="6" id="KW-0472">Membrane</keyword>
<keyword evidence="3" id="KW-0813">Transport</keyword>
<evidence type="ECO:0000256" key="1">
    <source>
        <dbReference type="ARBA" id="ARBA00004442"/>
    </source>
</evidence>
<comment type="subcellular location">
    <subcellularLocation>
        <location evidence="1">Cell outer membrane</location>
    </subcellularLocation>
</comment>
<sequence>MNKALLLALIFFVAEFHVFAQDTPVQEYSLFEIVDLALGRSPAALQAETRRENRYWQWRAFQSNYMPRIYLSGELPNFTRANEPITQEDGTVEFRPVSQNFSELNLFATQSIGYLGTEIFLNSNIERFDDFERNTTRFSGEPASIGIRQPLFQYNYLKWAKQIEPLQYEESKKGYSEDIEEIAIDATERYFEVLNAQINLAISSKNRANNDTIYQIAQGRYNLGTIPENELLQLELNLMKSRQDVAQAQLDLETSTLRLKSFIGLNENSALTLELPNNIPDFSVDEAIAIQEAFKNRSDAVAFERRLREAESQIALARGDNGISINVNASYGLTNRSNDFVELYNNPENQSRVRVGFDIPILDWGRSKSRVKQAEANYKLEQYTIEQERVNFEQRVFTQVRTFDMLRDQIEIANAADNIANRSYEIAKQRFLIGKITIVELNDALEKKDNARQQYVQSLNDFWTAYYTLRQLTLYDFENGTPLYLPEAD</sequence>
<reference evidence="9" key="2">
    <citation type="journal article" date="2024" name="Antonie Van Leeuwenhoek">
        <title>Roseihalotalea indica gen. nov., sp. nov., a halophilic Bacteroidetes from mesopelagic Southwest Indian Ocean with higher carbohydrate metabolic potential.</title>
        <authorList>
            <person name="Chen B."/>
            <person name="Zhang M."/>
            <person name="Lin D."/>
            <person name="Ye J."/>
            <person name="Tang K."/>
        </authorList>
    </citation>
    <scope>NUCLEOTIDE SEQUENCE</scope>
    <source>
        <strain evidence="9">TK19036</strain>
    </source>
</reference>
<keyword evidence="8" id="KW-0732">Signal</keyword>
<gene>
    <name evidence="9" type="ORF">K4G66_10235</name>
</gene>
<evidence type="ECO:0000256" key="2">
    <source>
        <dbReference type="ARBA" id="ARBA00007613"/>
    </source>
</evidence>
<dbReference type="SUPFAM" id="SSF56954">
    <property type="entry name" value="Outer membrane efflux proteins (OEP)"/>
    <property type="match status" value="1"/>
</dbReference>
<dbReference type="AlphaFoldDB" id="A0AA49GTS8"/>
<feature type="signal peptide" evidence="8">
    <location>
        <begin position="1"/>
        <end position="20"/>
    </location>
</feature>
<dbReference type="InterPro" id="IPR003423">
    <property type="entry name" value="OMP_efflux"/>
</dbReference>
<keyword evidence="4" id="KW-1134">Transmembrane beta strand</keyword>
<evidence type="ECO:0000256" key="8">
    <source>
        <dbReference type="SAM" id="SignalP"/>
    </source>
</evidence>
<dbReference type="EMBL" id="CP120682">
    <property type="protein sequence ID" value="WKN39075.1"/>
    <property type="molecule type" value="Genomic_DNA"/>
</dbReference>
<evidence type="ECO:0000313" key="9">
    <source>
        <dbReference type="EMBL" id="WKN39075.1"/>
    </source>
</evidence>
<dbReference type="Pfam" id="PF02321">
    <property type="entry name" value="OEP"/>
    <property type="match status" value="2"/>
</dbReference>
<dbReference type="GO" id="GO:1990281">
    <property type="term" value="C:efflux pump complex"/>
    <property type="evidence" value="ECO:0007669"/>
    <property type="project" value="TreeGrafter"/>
</dbReference>
<dbReference type="GO" id="GO:0015288">
    <property type="term" value="F:porin activity"/>
    <property type="evidence" value="ECO:0007669"/>
    <property type="project" value="TreeGrafter"/>
</dbReference>
<organism evidence="9">
    <name type="scientific">Roseihalotalea indica</name>
    <dbReference type="NCBI Taxonomy" id="2867963"/>
    <lineage>
        <taxon>Bacteria</taxon>
        <taxon>Pseudomonadati</taxon>
        <taxon>Bacteroidota</taxon>
        <taxon>Cytophagia</taxon>
        <taxon>Cytophagales</taxon>
        <taxon>Catalimonadaceae</taxon>
        <taxon>Roseihalotalea</taxon>
    </lineage>
</organism>
<evidence type="ECO:0000256" key="7">
    <source>
        <dbReference type="ARBA" id="ARBA00023237"/>
    </source>
</evidence>
<evidence type="ECO:0000256" key="4">
    <source>
        <dbReference type="ARBA" id="ARBA00022452"/>
    </source>
</evidence>
<proteinExistence type="inferred from homology"/>
<name>A0AA49GTS8_9BACT</name>
<accession>A0AA49GTS8</accession>
<dbReference type="Gene3D" id="1.20.1600.10">
    <property type="entry name" value="Outer membrane efflux proteins (OEP)"/>
    <property type="match status" value="1"/>
</dbReference>
<dbReference type="InterPro" id="IPR051906">
    <property type="entry name" value="TolC-like"/>
</dbReference>
<evidence type="ECO:0000256" key="3">
    <source>
        <dbReference type="ARBA" id="ARBA00022448"/>
    </source>
</evidence>
<keyword evidence="5" id="KW-0812">Transmembrane</keyword>
<reference evidence="9" key="1">
    <citation type="journal article" date="2023" name="Comput. Struct. Biotechnol. J.">
        <title>Discovery of a novel marine Bacteroidetes with a rich repertoire of carbohydrate-active enzymes.</title>
        <authorList>
            <person name="Chen B."/>
            <person name="Liu G."/>
            <person name="Chen Q."/>
            <person name="Wang H."/>
            <person name="Liu L."/>
            <person name="Tang K."/>
        </authorList>
    </citation>
    <scope>NUCLEOTIDE SEQUENCE</scope>
    <source>
        <strain evidence="9">TK19036</strain>
    </source>
</reference>
<feature type="chain" id="PRO_5041466139" evidence="8">
    <location>
        <begin position="21"/>
        <end position="489"/>
    </location>
</feature>
<dbReference type="PANTHER" id="PTHR30026:SF20">
    <property type="entry name" value="OUTER MEMBRANE PROTEIN TOLC"/>
    <property type="match status" value="1"/>
</dbReference>
<protein>
    <submittedName>
        <fullName evidence="9">TolC family protein</fullName>
    </submittedName>
</protein>
<dbReference type="PANTHER" id="PTHR30026">
    <property type="entry name" value="OUTER MEMBRANE PROTEIN TOLC"/>
    <property type="match status" value="1"/>
</dbReference>
<comment type="similarity">
    <text evidence="2">Belongs to the outer membrane factor (OMF) (TC 1.B.17) family.</text>
</comment>
<keyword evidence="7" id="KW-0998">Cell outer membrane</keyword>
<dbReference type="GO" id="GO:0015562">
    <property type="term" value="F:efflux transmembrane transporter activity"/>
    <property type="evidence" value="ECO:0007669"/>
    <property type="project" value="InterPro"/>
</dbReference>
<evidence type="ECO:0000256" key="5">
    <source>
        <dbReference type="ARBA" id="ARBA00022692"/>
    </source>
</evidence>
<dbReference type="GO" id="GO:0009279">
    <property type="term" value="C:cell outer membrane"/>
    <property type="evidence" value="ECO:0007669"/>
    <property type="project" value="UniProtKB-SubCell"/>
</dbReference>